<dbReference type="Proteomes" id="UP000091979">
    <property type="component" value="Unassembled WGS sequence"/>
</dbReference>
<name>A0A1B7XA39_9BACT</name>
<dbReference type="STRING" id="1560234.SP90_13690"/>
<sequence length="233" mass="27447">MEKLQEVMNEVFVEYEKSGKIKELFENNIESCIAKVVEEEFRYSGKARKAIKSAIEKALPENIEATLNIVEYNHVVSNILKEKLGGLFTEESKRMADNLVDDLLEVPAKEITLHELAEAFVEQYSEEAQEEDWGYPQIKLEDSHYSWADDGEFYNITFKPHEDSWRDEIVLRVHQDKVHSVRFGDEEKYKKKFSGHDAQVHDFEKLVFQLYACRIKLVRGDFDEDNYSYPDRY</sequence>
<dbReference type="OrthoDB" id="6507185at2"/>
<accession>A0A1B7XA39</accession>
<organism evidence="1 2">
    <name type="scientific">Halodesulfovibrio spirochaetisodalis</name>
    <dbReference type="NCBI Taxonomy" id="1560234"/>
    <lineage>
        <taxon>Bacteria</taxon>
        <taxon>Pseudomonadati</taxon>
        <taxon>Thermodesulfobacteriota</taxon>
        <taxon>Desulfovibrionia</taxon>
        <taxon>Desulfovibrionales</taxon>
        <taxon>Desulfovibrionaceae</taxon>
        <taxon>Halodesulfovibrio</taxon>
    </lineage>
</organism>
<evidence type="ECO:0000313" key="2">
    <source>
        <dbReference type="Proteomes" id="UP000091979"/>
    </source>
</evidence>
<dbReference type="PATRIC" id="fig|1560234.3.peg.1851"/>
<dbReference type="EMBL" id="JXMS01000028">
    <property type="protein sequence ID" value="OBQ46244.1"/>
    <property type="molecule type" value="Genomic_DNA"/>
</dbReference>
<dbReference type="RefSeq" id="WP_066857402.1">
    <property type="nucleotide sequence ID" value="NZ_JXMS01000028.1"/>
</dbReference>
<reference evidence="1 2" key="1">
    <citation type="submission" date="2015-01" db="EMBL/GenBank/DDBJ databases">
        <title>Desulfovibrio sp. JC271 draft genome sequence.</title>
        <authorList>
            <person name="Shivani Y."/>
            <person name="Subhash Y."/>
            <person name="Sasikala C."/>
            <person name="Ramana C.V."/>
        </authorList>
    </citation>
    <scope>NUCLEOTIDE SEQUENCE [LARGE SCALE GENOMIC DNA]</scope>
    <source>
        <strain evidence="1 2">JC271</strain>
    </source>
</reference>
<comment type="caution">
    <text evidence="1">The sequence shown here is derived from an EMBL/GenBank/DDBJ whole genome shotgun (WGS) entry which is preliminary data.</text>
</comment>
<proteinExistence type="predicted"/>
<protein>
    <submittedName>
        <fullName evidence="1">Uncharacterized protein</fullName>
    </submittedName>
</protein>
<gene>
    <name evidence="1" type="ORF">SP90_13690</name>
</gene>
<evidence type="ECO:0000313" key="1">
    <source>
        <dbReference type="EMBL" id="OBQ46244.1"/>
    </source>
</evidence>
<dbReference type="AlphaFoldDB" id="A0A1B7XA39"/>
<keyword evidence="2" id="KW-1185">Reference proteome</keyword>